<dbReference type="SUPFAM" id="SSF48452">
    <property type="entry name" value="TPR-like"/>
    <property type="match status" value="2"/>
</dbReference>
<evidence type="ECO:0000259" key="2">
    <source>
        <dbReference type="Pfam" id="PF12770"/>
    </source>
</evidence>
<dbReference type="AlphaFoldDB" id="A0A7C3KDL4"/>
<feature type="domain" description="CHAT" evidence="2">
    <location>
        <begin position="653"/>
        <end position="934"/>
    </location>
</feature>
<feature type="repeat" description="TPR" evidence="1">
    <location>
        <begin position="86"/>
        <end position="119"/>
    </location>
</feature>
<name>A0A7C3KDL4_9CYAN</name>
<feature type="repeat" description="TPR" evidence="1">
    <location>
        <begin position="257"/>
        <end position="290"/>
    </location>
</feature>
<dbReference type="Pfam" id="PF12770">
    <property type="entry name" value="CHAT"/>
    <property type="match status" value="1"/>
</dbReference>
<evidence type="ECO:0000313" key="3">
    <source>
        <dbReference type="EMBL" id="HFM97367.1"/>
    </source>
</evidence>
<feature type="repeat" description="TPR" evidence="1">
    <location>
        <begin position="217"/>
        <end position="250"/>
    </location>
</feature>
<dbReference type="EMBL" id="DSRU01000075">
    <property type="protein sequence ID" value="HFM97367.1"/>
    <property type="molecule type" value="Genomic_DNA"/>
</dbReference>
<sequence length="945" mass="104379">MRYQRSLFTLAISSVLLTTGIERISFPGLSEQIAHAQTRESRQIKAERLLQQGKQQYEAKQYSAAIQTWETALAIYRELRNLPGQANTLQMIGLAYVEQSQPETALAYLKQALQIEQTLPAYVSGKERSRVAKLLLNMGVISGSQKNYAQAIAYLNQALPILRELEPKSLATKSDEAKLLFNLGLGYGHQMDYATAIAHLEKAIPLYREVRDQAGEAKALDTLGRVYVQLAKYDKAIFYLESAIALYHSLGNQNGEAEALKNLGIVYRFKAQYAKATDAYEQALLLHHQINEPKAKAQTLQELGNLYQNLGQNDRAIAYLKQSLNLMREVNDPLNTAKVLGDLGIVYTKTKQYAEAIAYFEEVLPIFRQKRDRKSEATALMMLGRSYLFLSNFSKASRYYEQSLDIFQELNDAPGKAAILVDLGAFYAISKQYSRARGYYEEALQIYRNEVKNNGNEANTLNSLGMTLAYTGQYAEAEPLLRKAMELRECSRVGLEDDQKVSLFDAQSNVYTNLQRVLVAQKKVGEALEIAERGRARAFVELLTQKKIQAPDASETCTPVQPLNLAKMQQIAQQQNATLVQYSIIRNQYLFIWVIPPQGKLAFRWVDLKPILKTASLENFVRVTRYNDLAVRARSSGIKQPDPPENTDTLQAATLKTLHQLFIAPIAQQLPTDPTQQVIFIPQGALFLVPFAALQNAEGRYLIERHTISTAPSIQVLALASQQRAAEKSGQPNQPLIVGNPMVPAIKLIAGEAPIQLAALPGAEAEAEALSKQFQTPALIGRQATESAIKTQMPQASLIHLAAHGVFDDEQGLASAIALTPTGNDDGLLTATEILEMQLQADLVVLSACDTGRGKITGDGVIGLSRSLISAGAPSVVVSLWAVPDSPTAFLMTEFYQNLEVTGHKAQALRQAMLTTLKRYPKPRDWAAFTLIGEARGALSSGIAN</sequence>
<feature type="repeat" description="TPR" evidence="1">
    <location>
        <begin position="458"/>
        <end position="491"/>
    </location>
</feature>
<feature type="repeat" description="TPR" evidence="1">
    <location>
        <begin position="297"/>
        <end position="330"/>
    </location>
</feature>
<feature type="repeat" description="TPR" evidence="1">
    <location>
        <begin position="417"/>
        <end position="450"/>
    </location>
</feature>
<protein>
    <submittedName>
        <fullName evidence="3">CHAT domain-containing protein</fullName>
    </submittedName>
</protein>
<reference evidence="3" key="1">
    <citation type="journal article" date="2020" name="mSystems">
        <title>Genome- and Community-Level Interaction Insights into Carbon Utilization and Element Cycling Functions of Hydrothermarchaeota in Hydrothermal Sediment.</title>
        <authorList>
            <person name="Zhou Z."/>
            <person name="Liu Y."/>
            <person name="Xu W."/>
            <person name="Pan J."/>
            <person name="Luo Z.H."/>
            <person name="Li M."/>
        </authorList>
    </citation>
    <scope>NUCLEOTIDE SEQUENCE [LARGE SCALE GENOMIC DNA]</scope>
    <source>
        <strain evidence="3">SpSt-418</strain>
    </source>
</reference>
<dbReference type="PANTHER" id="PTHR10098">
    <property type="entry name" value="RAPSYN-RELATED"/>
    <property type="match status" value="1"/>
</dbReference>
<dbReference type="Pfam" id="PF13424">
    <property type="entry name" value="TPR_12"/>
    <property type="match status" value="4"/>
</dbReference>
<dbReference type="SMART" id="SM00028">
    <property type="entry name" value="TPR"/>
    <property type="match status" value="11"/>
</dbReference>
<dbReference type="Pfam" id="PF13176">
    <property type="entry name" value="TPR_7"/>
    <property type="match status" value="1"/>
</dbReference>
<feature type="repeat" description="TPR" evidence="1">
    <location>
        <begin position="337"/>
        <end position="370"/>
    </location>
</feature>
<feature type="repeat" description="TPR" evidence="1">
    <location>
        <begin position="377"/>
        <end position="410"/>
    </location>
</feature>
<dbReference type="InterPro" id="IPR011990">
    <property type="entry name" value="TPR-like_helical_dom_sf"/>
</dbReference>
<dbReference type="Gene3D" id="1.25.40.10">
    <property type="entry name" value="Tetratricopeptide repeat domain"/>
    <property type="match status" value="3"/>
</dbReference>
<keyword evidence="1" id="KW-0802">TPR repeat</keyword>
<dbReference type="Pfam" id="PF13181">
    <property type="entry name" value="TPR_8"/>
    <property type="match status" value="2"/>
</dbReference>
<gene>
    <name evidence="3" type="ORF">ENR64_06295</name>
</gene>
<dbReference type="PROSITE" id="PS50005">
    <property type="entry name" value="TPR"/>
    <property type="match status" value="8"/>
</dbReference>
<comment type="caution">
    <text evidence="3">The sequence shown here is derived from an EMBL/GenBank/DDBJ whole genome shotgun (WGS) entry which is preliminary data.</text>
</comment>
<dbReference type="SUPFAM" id="SSF81901">
    <property type="entry name" value="HCP-like"/>
    <property type="match status" value="1"/>
</dbReference>
<proteinExistence type="predicted"/>
<dbReference type="InterPro" id="IPR024983">
    <property type="entry name" value="CHAT_dom"/>
</dbReference>
<evidence type="ECO:0000256" key="1">
    <source>
        <dbReference type="PROSITE-ProRule" id="PRU00339"/>
    </source>
</evidence>
<accession>A0A7C3KDL4</accession>
<dbReference type="PANTHER" id="PTHR10098:SF108">
    <property type="entry name" value="TETRATRICOPEPTIDE REPEAT PROTEIN 28"/>
    <property type="match status" value="1"/>
</dbReference>
<dbReference type="InterPro" id="IPR019734">
    <property type="entry name" value="TPR_rpt"/>
</dbReference>
<organism evidence="3">
    <name type="scientific">Oscillatoriales cyanobacterium SpSt-418</name>
    <dbReference type="NCBI Taxonomy" id="2282169"/>
    <lineage>
        <taxon>Bacteria</taxon>
        <taxon>Bacillati</taxon>
        <taxon>Cyanobacteriota</taxon>
        <taxon>Cyanophyceae</taxon>
        <taxon>Oscillatoriophycideae</taxon>
        <taxon>Oscillatoriales</taxon>
    </lineage>
</organism>